<evidence type="ECO:0000256" key="2">
    <source>
        <dbReference type="SAM" id="MobiDB-lite"/>
    </source>
</evidence>
<reference evidence="3" key="1">
    <citation type="submission" date="2017-07" db="EMBL/GenBank/DDBJ databases">
        <title>Taro Niue Genome Assembly and Annotation.</title>
        <authorList>
            <person name="Atibalentja N."/>
            <person name="Keating K."/>
            <person name="Fields C.J."/>
        </authorList>
    </citation>
    <scope>NUCLEOTIDE SEQUENCE</scope>
    <source>
        <strain evidence="3">Niue_2</strain>
        <tissue evidence="3">Leaf</tissue>
    </source>
</reference>
<feature type="region of interest" description="Disordered" evidence="2">
    <location>
        <begin position="58"/>
        <end position="120"/>
    </location>
</feature>
<dbReference type="OrthoDB" id="27543at2759"/>
<organism evidence="3 4">
    <name type="scientific">Colocasia esculenta</name>
    <name type="common">Wild taro</name>
    <name type="synonym">Arum esculentum</name>
    <dbReference type="NCBI Taxonomy" id="4460"/>
    <lineage>
        <taxon>Eukaryota</taxon>
        <taxon>Viridiplantae</taxon>
        <taxon>Streptophyta</taxon>
        <taxon>Embryophyta</taxon>
        <taxon>Tracheophyta</taxon>
        <taxon>Spermatophyta</taxon>
        <taxon>Magnoliopsida</taxon>
        <taxon>Liliopsida</taxon>
        <taxon>Araceae</taxon>
        <taxon>Aroideae</taxon>
        <taxon>Colocasieae</taxon>
        <taxon>Colocasia</taxon>
    </lineage>
</organism>
<dbReference type="PANTHER" id="PTHR13261:SF0">
    <property type="entry name" value="BRCA2 AND CDKN1A-INTERACTING PROTEIN"/>
    <property type="match status" value="1"/>
</dbReference>
<keyword evidence="4" id="KW-1185">Reference proteome</keyword>
<dbReference type="InterPro" id="IPR025602">
    <property type="entry name" value="BCP1_family"/>
</dbReference>
<gene>
    <name evidence="3" type="ORF">Taro_008044</name>
</gene>
<dbReference type="Proteomes" id="UP000652761">
    <property type="component" value="Unassembled WGS sequence"/>
</dbReference>
<name>A0A843U1B8_COLES</name>
<protein>
    <recommendedName>
        <fullName evidence="5">Protein BCCIP homolog</fullName>
    </recommendedName>
</protein>
<evidence type="ECO:0000256" key="1">
    <source>
        <dbReference type="ARBA" id="ARBA00006781"/>
    </source>
</evidence>
<sequence length="344" mass="39328">MHDYAFSGGAKHPKTLVYDPMGPRTGRRAPPAKRRRLLLHGRAVGFSPFFRSLSRHLLRPPPRASSAPTASALKGEAPARAPPALKRSNLTRRRAEPFLLESSSDDESNLDEDDEEGEQDDTIEEILQVDFEFFDPKPDDFHGVKLLLRSYLGDRQWDLGGFVDLILEQTTVGTVVKLNRTEYEEDEEDDYDNARRGADDDEGPYAVISALNLGRYASHQCIKELKEYLIEICHENGVKNKLQPMLEGQQAHSTGLLVCERFVNFPHQPVPHLYDALFDEVSWATEDEETHEIRDSFCFKFYLLLTRIFMKKSSYDSKGRNFDSDEPIVYTKAEDEIFHKVMGE</sequence>
<evidence type="ECO:0008006" key="5">
    <source>
        <dbReference type="Google" id="ProtNLM"/>
    </source>
</evidence>
<feature type="compositionally biased region" description="Low complexity" evidence="2">
    <location>
        <begin position="64"/>
        <end position="73"/>
    </location>
</feature>
<dbReference type="AlphaFoldDB" id="A0A843U1B8"/>
<evidence type="ECO:0000313" key="3">
    <source>
        <dbReference type="EMBL" id="MQL75670.1"/>
    </source>
</evidence>
<evidence type="ECO:0000313" key="4">
    <source>
        <dbReference type="Proteomes" id="UP000652761"/>
    </source>
</evidence>
<feature type="compositionally biased region" description="Acidic residues" evidence="2">
    <location>
        <begin position="103"/>
        <end position="120"/>
    </location>
</feature>
<feature type="region of interest" description="Disordered" evidence="2">
    <location>
        <begin position="1"/>
        <end position="32"/>
    </location>
</feature>
<dbReference type="GO" id="GO:0005634">
    <property type="term" value="C:nucleus"/>
    <property type="evidence" value="ECO:0007669"/>
    <property type="project" value="TreeGrafter"/>
</dbReference>
<accession>A0A843U1B8</accession>
<dbReference type="Pfam" id="PF13862">
    <property type="entry name" value="BCCIP"/>
    <property type="match status" value="1"/>
</dbReference>
<dbReference type="PANTHER" id="PTHR13261">
    <property type="entry name" value="BRCA2 AND CDKN1A INTERACTING PROTEIN"/>
    <property type="match status" value="1"/>
</dbReference>
<comment type="caution">
    <text evidence="3">The sequence shown here is derived from an EMBL/GenBank/DDBJ whole genome shotgun (WGS) entry which is preliminary data.</text>
</comment>
<proteinExistence type="inferred from homology"/>
<dbReference type="EMBL" id="NMUH01000261">
    <property type="protein sequence ID" value="MQL75670.1"/>
    <property type="molecule type" value="Genomic_DNA"/>
</dbReference>
<comment type="similarity">
    <text evidence="1">Belongs to the BCP1 family.</text>
</comment>